<dbReference type="SUPFAM" id="SSF55920">
    <property type="entry name" value="Creatinase/aminopeptidase"/>
    <property type="match status" value="1"/>
</dbReference>
<protein>
    <recommendedName>
        <fullName evidence="3">Xaa-Pro aminopeptidase</fullName>
    </recommendedName>
</protein>
<evidence type="ECO:0008006" key="3">
    <source>
        <dbReference type="Google" id="ProtNLM"/>
    </source>
</evidence>
<dbReference type="KEGG" id="jda:BW727_101953"/>
<sequence length="454" mass="50956">MNVKFKKNKLPLADNSGVPIPLTDATINKRYHNLLTTMQEKDISSLIIYGDKEHGGSFEYLVGFVPRFEEGLLIVNADGSNYLILGNENYNKVKYSRIKATGIKCSLFSLPNQPMGDAGELDNILSSIQIDQSKKVGMVGWKLIPNMLNQYDLPEFIVNAVKNNVHNEKLTNATSLLISPEYGVRIENNANEIAHYEYGASLASDAVLDAMNSLEVGISELEAGEKLTKHGQYNNVVTIASFGERFANANLYPTEKTLSVGNKVALTASYRGGLSSRTGYAVTSLTELEEIDPGYFQEVVVPYYQAYIYWLSNIQIGMDAGKFYDDFNDYYPQEKYGWELCPGHLTADDEWLSSPFYKGSTATVKNGMIFQVDFIPSQSPHHGVSAESTIALADQTLREEIKTNYPDLWTRILNRREFLEQELNIHLSDEVLPLASTLGYYRPFMLNKEIALYL</sequence>
<proteinExistence type="predicted"/>
<dbReference type="OrthoDB" id="9778159at2"/>
<dbReference type="AlphaFoldDB" id="A0A1S6IRU4"/>
<accession>A0A1S6IRU4</accession>
<evidence type="ECO:0000313" key="2">
    <source>
        <dbReference type="Proteomes" id="UP000188993"/>
    </source>
</evidence>
<dbReference type="EMBL" id="CP019728">
    <property type="protein sequence ID" value="AQS54277.1"/>
    <property type="molecule type" value="Genomic_DNA"/>
</dbReference>
<dbReference type="Proteomes" id="UP000188993">
    <property type="component" value="Chromosome"/>
</dbReference>
<evidence type="ECO:0000313" key="1">
    <source>
        <dbReference type="EMBL" id="AQS54277.1"/>
    </source>
</evidence>
<dbReference type="RefSeq" id="WP_062469700.1">
    <property type="nucleotide sequence ID" value="NZ_BBYN01000014.1"/>
</dbReference>
<gene>
    <name evidence="1" type="ORF">BW727_101953</name>
</gene>
<reference evidence="1 2" key="1">
    <citation type="journal article" date="2014" name="Int. J. Syst. Evol. Microbiol.">
        <title>Jeotgalibaca dankookensis gen. nov., sp. nov., a member of the family Carnobacteriaceae, isolated from seujeot (Korean traditional food).</title>
        <authorList>
            <person name="Lee D.G."/>
            <person name="Trujillo M.E."/>
            <person name="Kang H."/>
            <person name="Ahn T.Y."/>
        </authorList>
    </citation>
    <scope>NUCLEOTIDE SEQUENCE [LARGE SCALE GENOMIC DNA]</scope>
    <source>
        <strain evidence="1 2">EX-07</strain>
    </source>
</reference>
<organism evidence="1 2">
    <name type="scientific">Jeotgalibaca dankookensis</name>
    <dbReference type="NCBI Taxonomy" id="708126"/>
    <lineage>
        <taxon>Bacteria</taxon>
        <taxon>Bacillati</taxon>
        <taxon>Bacillota</taxon>
        <taxon>Bacilli</taxon>
        <taxon>Lactobacillales</taxon>
        <taxon>Carnobacteriaceae</taxon>
        <taxon>Jeotgalibaca</taxon>
    </lineage>
</organism>
<keyword evidence="2" id="KW-1185">Reference proteome</keyword>
<dbReference type="InterPro" id="IPR036005">
    <property type="entry name" value="Creatinase/aminopeptidase-like"/>
</dbReference>
<name>A0A1S6IRU4_9LACT</name>
<dbReference type="STRING" id="708126.BW727_101953"/>
<dbReference type="Gene3D" id="3.90.230.10">
    <property type="entry name" value="Creatinase/methionine aminopeptidase superfamily"/>
    <property type="match status" value="1"/>
</dbReference>